<keyword evidence="1" id="KW-0472">Membrane</keyword>
<dbReference type="AlphaFoldDB" id="A0A967BII6"/>
<name>A0A967BII6_9RHOB</name>
<evidence type="ECO:0000313" key="3">
    <source>
        <dbReference type="Proteomes" id="UP000639775"/>
    </source>
</evidence>
<accession>A0A967BII6</accession>
<feature type="transmembrane region" description="Helical" evidence="1">
    <location>
        <begin position="30"/>
        <end position="49"/>
    </location>
</feature>
<evidence type="ECO:0000313" key="2">
    <source>
        <dbReference type="EMBL" id="NHQ75372.1"/>
    </source>
</evidence>
<protein>
    <submittedName>
        <fullName evidence="2">Uncharacterized protein</fullName>
    </submittedName>
</protein>
<organism evidence="2 3">
    <name type="scientific">Roseovarius gahaiensis</name>
    <dbReference type="NCBI Taxonomy" id="2716691"/>
    <lineage>
        <taxon>Bacteria</taxon>
        <taxon>Pseudomonadati</taxon>
        <taxon>Pseudomonadota</taxon>
        <taxon>Alphaproteobacteria</taxon>
        <taxon>Rhodobacterales</taxon>
        <taxon>Roseobacteraceae</taxon>
        <taxon>Roseovarius</taxon>
    </lineage>
</organism>
<gene>
    <name evidence="2" type="ORF">HAT86_13010</name>
</gene>
<evidence type="ECO:0000256" key="1">
    <source>
        <dbReference type="SAM" id="Phobius"/>
    </source>
</evidence>
<reference evidence="2" key="1">
    <citation type="submission" date="2020-03" db="EMBL/GenBank/DDBJ databases">
        <title>Roseovarius gahaiensis sp. nov., isolated from Gahai Saline Lake, China.</title>
        <authorList>
            <person name="Sun X."/>
        </authorList>
    </citation>
    <scope>NUCLEOTIDE SEQUENCE</scope>
    <source>
        <strain evidence="2">GH877</strain>
    </source>
</reference>
<keyword evidence="3" id="KW-1185">Reference proteome</keyword>
<dbReference type="Proteomes" id="UP000639775">
    <property type="component" value="Unassembled WGS sequence"/>
</dbReference>
<keyword evidence="1" id="KW-0812">Transmembrane</keyword>
<feature type="transmembrane region" description="Helical" evidence="1">
    <location>
        <begin position="6"/>
        <end position="23"/>
    </location>
</feature>
<comment type="caution">
    <text evidence="2">The sequence shown here is derived from an EMBL/GenBank/DDBJ whole genome shotgun (WGS) entry which is preliminary data.</text>
</comment>
<dbReference type="RefSeq" id="WP_167198480.1">
    <property type="nucleotide sequence ID" value="NZ_JAAORB010000031.1"/>
</dbReference>
<keyword evidence="1" id="KW-1133">Transmembrane helix</keyword>
<sequence length="180" mass="19709">MFLELIATFTAALGAAGLVLLINKLTGGRLPKWVMPVAAGLTMIAYAVWSEYSWASRTQAELPPGMVVVKPIERQVFWKPWTYIKPQVTALAVLDHAGMKTQPNNADIKLADLYVFARWRRTAMVPQFLDCARGMRADVSDAALADPAQAQWRPVAADDQVLEIACAPLASDLQPDQTDG</sequence>
<dbReference type="EMBL" id="JAAORB010000031">
    <property type="protein sequence ID" value="NHQ75372.1"/>
    <property type="molecule type" value="Genomic_DNA"/>
</dbReference>
<proteinExistence type="predicted"/>